<evidence type="ECO:0000256" key="3">
    <source>
        <dbReference type="ARBA" id="ARBA00022989"/>
    </source>
</evidence>
<dbReference type="PANTHER" id="PTHR23542:SF1">
    <property type="entry name" value="MAJOR FACILITATOR SUPERFAMILY (MFS) PROFILE DOMAIN-CONTAINING PROTEIN"/>
    <property type="match status" value="1"/>
</dbReference>
<evidence type="ECO:0000313" key="8">
    <source>
        <dbReference type="Proteomes" id="UP001501295"/>
    </source>
</evidence>
<feature type="transmembrane region" description="Helical" evidence="5">
    <location>
        <begin position="78"/>
        <end position="99"/>
    </location>
</feature>
<proteinExistence type="predicted"/>
<evidence type="ECO:0000256" key="1">
    <source>
        <dbReference type="ARBA" id="ARBA00004651"/>
    </source>
</evidence>
<keyword evidence="4 5" id="KW-0472">Membrane</keyword>
<evidence type="ECO:0000313" key="7">
    <source>
        <dbReference type="EMBL" id="GAA4682536.1"/>
    </source>
</evidence>
<dbReference type="PANTHER" id="PTHR23542">
    <property type="match status" value="1"/>
</dbReference>
<evidence type="ECO:0000256" key="2">
    <source>
        <dbReference type="ARBA" id="ARBA00022692"/>
    </source>
</evidence>
<organism evidence="7 8">
    <name type="scientific">Frondihabitans cladoniiphilus</name>
    <dbReference type="NCBI Taxonomy" id="715785"/>
    <lineage>
        <taxon>Bacteria</taxon>
        <taxon>Bacillati</taxon>
        <taxon>Actinomycetota</taxon>
        <taxon>Actinomycetes</taxon>
        <taxon>Micrococcales</taxon>
        <taxon>Microbacteriaceae</taxon>
        <taxon>Frondihabitans</taxon>
    </lineage>
</organism>
<feature type="transmembrane region" description="Helical" evidence="5">
    <location>
        <begin position="45"/>
        <end position="66"/>
    </location>
</feature>
<dbReference type="InterPro" id="IPR036259">
    <property type="entry name" value="MFS_trans_sf"/>
</dbReference>
<sequence>MSGGYTDVLRVPGALRVFLPALAGRMSFAMVTLSLLYSVEGATHGFAAAGAATGAFGLANVVASPYRARYVDRFGQRRALNTLAATYAVGLVVLALLTGTRGTPAWTLIGMSALVGIVPPPLGAAMRVLWSSLTQAGPLRARAYSVDAVSEELLFTTGPLLTALLIAVASPPIGLLATAALALVGTLGTAVGFVDQDR</sequence>
<keyword evidence="8" id="KW-1185">Reference proteome</keyword>
<dbReference type="Pfam" id="PF07690">
    <property type="entry name" value="MFS_1"/>
    <property type="match status" value="1"/>
</dbReference>
<comment type="subcellular location">
    <subcellularLocation>
        <location evidence="1">Cell membrane</location>
        <topology evidence="1">Multi-pass membrane protein</topology>
    </subcellularLocation>
</comment>
<dbReference type="SUPFAM" id="SSF103473">
    <property type="entry name" value="MFS general substrate transporter"/>
    <property type="match status" value="1"/>
</dbReference>
<keyword evidence="2 5" id="KW-0812">Transmembrane</keyword>
<dbReference type="Proteomes" id="UP001501295">
    <property type="component" value="Unassembled WGS sequence"/>
</dbReference>
<feature type="transmembrane region" description="Helical" evidence="5">
    <location>
        <begin position="17"/>
        <end position="39"/>
    </location>
</feature>
<name>A0ABP8W653_9MICO</name>
<feature type="transmembrane region" description="Helical" evidence="5">
    <location>
        <begin position="151"/>
        <end position="169"/>
    </location>
</feature>
<evidence type="ECO:0000256" key="4">
    <source>
        <dbReference type="ARBA" id="ARBA00023136"/>
    </source>
</evidence>
<feature type="transmembrane region" description="Helical" evidence="5">
    <location>
        <begin position="105"/>
        <end position="130"/>
    </location>
</feature>
<accession>A0ABP8W653</accession>
<dbReference type="Gene3D" id="1.20.1250.20">
    <property type="entry name" value="MFS general substrate transporter like domains"/>
    <property type="match status" value="1"/>
</dbReference>
<comment type="caution">
    <text evidence="7">The sequence shown here is derived from an EMBL/GenBank/DDBJ whole genome shotgun (WGS) entry which is preliminary data.</text>
</comment>
<dbReference type="InterPro" id="IPR011701">
    <property type="entry name" value="MFS"/>
</dbReference>
<gene>
    <name evidence="7" type="ORF">GCM10025780_30090</name>
</gene>
<feature type="transmembrane region" description="Helical" evidence="5">
    <location>
        <begin position="175"/>
        <end position="194"/>
    </location>
</feature>
<feature type="domain" description="Major facilitator superfamily (MFS) profile" evidence="6">
    <location>
        <begin position="1"/>
        <end position="198"/>
    </location>
</feature>
<evidence type="ECO:0000256" key="5">
    <source>
        <dbReference type="SAM" id="Phobius"/>
    </source>
</evidence>
<reference evidence="8" key="1">
    <citation type="journal article" date="2019" name="Int. J. Syst. Evol. Microbiol.">
        <title>The Global Catalogue of Microorganisms (GCM) 10K type strain sequencing project: providing services to taxonomists for standard genome sequencing and annotation.</title>
        <authorList>
            <consortium name="The Broad Institute Genomics Platform"/>
            <consortium name="The Broad Institute Genome Sequencing Center for Infectious Disease"/>
            <person name="Wu L."/>
            <person name="Ma J."/>
        </authorList>
    </citation>
    <scope>NUCLEOTIDE SEQUENCE [LARGE SCALE GENOMIC DNA]</scope>
    <source>
        <strain evidence="8">JCM 18956</strain>
    </source>
</reference>
<dbReference type="PROSITE" id="PS50850">
    <property type="entry name" value="MFS"/>
    <property type="match status" value="1"/>
</dbReference>
<keyword evidence="3 5" id="KW-1133">Transmembrane helix</keyword>
<protein>
    <recommendedName>
        <fullName evidence="6">Major facilitator superfamily (MFS) profile domain-containing protein</fullName>
    </recommendedName>
</protein>
<dbReference type="InterPro" id="IPR020846">
    <property type="entry name" value="MFS_dom"/>
</dbReference>
<evidence type="ECO:0000259" key="6">
    <source>
        <dbReference type="PROSITE" id="PS50850"/>
    </source>
</evidence>
<dbReference type="EMBL" id="BAABLM010000007">
    <property type="protein sequence ID" value="GAA4682536.1"/>
    <property type="molecule type" value="Genomic_DNA"/>
</dbReference>